<dbReference type="InterPro" id="IPR026896">
    <property type="entry name" value="CSTF_C"/>
</dbReference>
<dbReference type="Proteomes" id="UP000245383">
    <property type="component" value="Unassembled WGS sequence"/>
</dbReference>
<keyword evidence="5" id="KW-1185">Reference proteome</keyword>
<proteinExistence type="predicted"/>
<organism evidence="4 5">
    <name type="scientific">Smittium simulii</name>
    <dbReference type="NCBI Taxonomy" id="133385"/>
    <lineage>
        <taxon>Eukaryota</taxon>
        <taxon>Fungi</taxon>
        <taxon>Fungi incertae sedis</taxon>
        <taxon>Zoopagomycota</taxon>
        <taxon>Kickxellomycotina</taxon>
        <taxon>Harpellomycetes</taxon>
        <taxon>Harpellales</taxon>
        <taxon>Legeriomycetaceae</taxon>
        <taxon>Smittium</taxon>
    </lineage>
</organism>
<name>A0A2T9YLS2_9FUNG</name>
<feature type="domain" description="Transcription termination and cleavage factor C-terminal" evidence="2">
    <location>
        <begin position="106"/>
        <end position="141"/>
    </location>
</feature>
<feature type="region of interest" description="Disordered" evidence="1">
    <location>
        <begin position="1"/>
        <end position="22"/>
    </location>
</feature>
<evidence type="ECO:0000313" key="4">
    <source>
        <dbReference type="EMBL" id="PVU93286.1"/>
    </source>
</evidence>
<dbReference type="Gene3D" id="1.25.40.630">
    <property type="match status" value="1"/>
</dbReference>
<dbReference type="GO" id="GO:0031124">
    <property type="term" value="P:mRNA 3'-end processing"/>
    <property type="evidence" value="ECO:0007669"/>
    <property type="project" value="InterPro"/>
</dbReference>
<dbReference type="Pfam" id="PF14327">
    <property type="entry name" value="CSTF2_hinge"/>
    <property type="match status" value="1"/>
</dbReference>
<evidence type="ECO:0008006" key="6">
    <source>
        <dbReference type="Google" id="ProtNLM"/>
    </source>
</evidence>
<evidence type="ECO:0000313" key="5">
    <source>
        <dbReference type="Proteomes" id="UP000245383"/>
    </source>
</evidence>
<comment type="caution">
    <text evidence="4">The sequence shown here is derived from an EMBL/GenBank/DDBJ whole genome shotgun (WGS) entry which is preliminary data.</text>
</comment>
<dbReference type="InterPro" id="IPR025742">
    <property type="entry name" value="CSTF2_hinge"/>
</dbReference>
<dbReference type="OrthoDB" id="272703at2759"/>
<evidence type="ECO:0000259" key="2">
    <source>
        <dbReference type="Pfam" id="PF14304"/>
    </source>
</evidence>
<reference evidence="4 5" key="1">
    <citation type="journal article" date="2018" name="MBio">
        <title>Comparative Genomics Reveals the Core Gene Toolbox for the Fungus-Insect Symbiosis.</title>
        <authorList>
            <person name="Wang Y."/>
            <person name="Stata M."/>
            <person name="Wang W."/>
            <person name="Stajich J.E."/>
            <person name="White M.M."/>
            <person name="Moncalvo J.M."/>
        </authorList>
    </citation>
    <scope>NUCLEOTIDE SEQUENCE [LARGE SCALE GENOMIC DNA]</scope>
    <source>
        <strain evidence="4 5">SWE-8-4</strain>
    </source>
</reference>
<dbReference type="STRING" id="133385.A0A2T9YLS2"/>
<evidence type="ECO:0000259" key="3">
    <source>
        <dbReference type="Pfam" id="PF14327"/>
    </source>
</evidence>
<dbReference type="Gene3D" id="1.10.20.70">
    <property type="entry name" value="Transcription termination and cleavage factor, C-terminal domain"/>
    <property type="match status" value="1"/>
</dbReference>
<dbReference type="AlphaFoldDB" id="A0A2T9YLS2"/>
<sequence>MDSNQTINSNMGPESNKPTTQSIAEVIASLSEQQKKDLLGQIKESALKDNPKTRHILNQSPQLAYALFHTMNQHQSNYGREQNAPREAADINQQGLLHGLGAEQSRQIVTQVMSLTPEQIQQLPLEQQQQLLALQAQISRGQDIQRF</sequence>
<dbReference type="Pfam" id="PF14304">
    <property type="entry name" value="CSTF_C"/>
    <property type="match status" value="1"/>
</dbReference>
<dbReference type="EMBL" id="MBFR01000133">
    <property type="protein sequence ID" value="PVU93286.1"/>
    <property type="molecule type" value="Genomic_DNA"/>
</dbReference>
<feature type="domain" description="Cleavage stimulation factor subunit 2 hinge" evidence="3">
    <location>
        <begin position="15"/>
        <end position="71"/>
    </location>
</feature>
<evidence type="ECO:0000256" key="1">
    <source>
        <dbReference type="SAM" id="MobiDB-lite"/>
    </source>
</evidence>
<gene>
    <name evidence="4" type="ORF">BB561_003363</name>
</gene>
<protein>
    <recommendedName>
        <fullName evidence="6">Transcription termination and cleavage factor C-terminal domain-containing protein</fullName>
    </recommendedName>
</protein>
<accession>A0A2T9YLS2</accession>
<dbReference type="InterPro" id="IPR038192">
    <property type="entry name" value="CSTF_C_sf"/>
</dbReference>